<reference evidence="4" key="1">
    <citation type="journal article" date="2017" name="J. Clin. Microbiol.">
        <title>WciG O-Acetyltransferase Functionality Differentiates Pneumococcal Serotypes 35C and 42.</title>
        <authorList>
            <person name="Geno K.A."/>
            <person name="Bush C.A."/>
            <person name="Wang M."/>
            <person name="Jin C."/>
            <person name="Nahm M.H."/>
            <person name="Yang J."/>
        </authorList>
    </citation>
    <scope>NUCLEOTIDE SEQUENCE</scope>
    <source>
        <strain evidence="4">KAG1017</strain>
    </source>
</reference>
<dbReference type="Gene3D" id="3.30.460.10">
    <property type="entry name" value="Beta Polymerase, domain 2"/>
    <property type="match status" value="1"/>
</dbReference>
<dbReference type="AlphaFoldDB" id="A0A1S6Q346"/>
<dbReference type="CDD" id="cd05403">
    <property type="entry name" value="NT_KNTase_like"/>
    <property type="match status" value="1"/>
</dbReference>
<gene>
    <name evidence="4" type="primary">aad9</name>
</gene>
<dbReference type="GO" id="GO:0016779">
    <property type="term" value="F:nucleotidyltransferase activity"/>
    <property type="evidence" value="ECO:0007669"/>
    <property type="project" value="InterPro"/>
</dbReference>
<sequence>MRRIYLNTYEQINKVKKILRKHLKNNLIGTYMFGSGVESGLKPNSDLDFLVVVSEPLTDQSKEILIQKIRPISKKIGDKSNLRYIELTIIIQQEMVPWNHPPKQEFIYGEWLQELYEQGYIPQKELNSDLTIMLYQAKQKNKRIYGNYDLEELLPDIPFSDVRRAIMDSSEELIDNYQDDETNSILTLCRMILTMDTGKIIPKDIAGNAVAESSPLEHRERILLAVRSYLGENIEWTNENVNLTINYLNNRLKKL</sequence>
<dbReference type="InterPro" id="IPR025184">
    <property type="entry name" value="AadA_C"/>
</dbReference>
<evidence type="ECO:0000313" key="4">
    <source>
        <dbReference type="EMBL" id="AQV08204.1"/>
    </source>
</evidence>
<organism evidence="4">
    <name type="scientific">Streptococcus pneumoniae</name>
    <dbReference type="NCBI Taxonomy" id="1313"/>
    <lineage>
        <taxon>Bacteria</taxon>
        <taxon>Bacillati</taxon>
        <taxon>Bacillota</taxon>
        <taxon>Bacilli</taxon>
        <taxon>Lactobacillales</taxon>
        <taxon>Streptococcaceae</taxon>
        <taxon>Streptococcus</taxon>
    </lineage>
</organism>
<evidence type="ECO:0000259" key="2">
    <source>
        <dbReference type="Pfam" id="PF01909"/>
    </source>
</evidence>
<feature type="domain" description="Polymerase nucleotidyl transferase" evidence="2">
    <location>
        <begin position="12"/>
        <end position="78"/>
    </location>
</feature>
<dbReference type="NCBIfam" id="NF012212">
    <property type="entry name" value="ANT_9"/>
    <property type="match status" value="1"/>
</dbReference>
<dbReference type="SUPFAM" id="SSF81301">
    <property type="entry name" value="Nucleotidyltransferase"/>
    <property type="match status" value="1"/>
</dbReference>
<evidence type="ECO:0000259" key="3">
    <source>
        <dbReference type="Pfam" id="PF13427"/>
    </source>
</evidence>
<protein>
    <submittedName>
        <fullName evidence="4">Aad9</fullName>
    </submittedName>
</protein>
<dbReference type="Pfam" id="PF01909">
    <property type="entry name" value="NTP_transf_2"/>
    <property type="match status" value="1"/>
</dbReference>
<name>A0A1S6Q346_STREE</name>
<evidence type="ECO:0000256" key="1">
    <source>
        <dbReference type="ARBA" id="ARBA00022679"/>
    </source>
</evidence>
<proteinExistence type="predicted"/>
<dbReference type="InterPro" id="IPR043519">
    <property type="entry name" value="NT_sf"/>
</dbReference>
<dbReference type="EMBL" id="KY124245">
    <property type="protein sequence ID" value="AQV08204.1"/>
    <property type="molecule type" value="Genomic_DNA"/>
</dbReference>
<feature type="domain" description="Adenylyltransferase AadA C-terminal" evidence="3">
    <location>
        <begin position="152"/>
        <end position="248"/>
    </location>
</feature>
<dbReference type="InterPro" id="IPR002934">
    <property type="entry name" value="Polymerase_NTP_transf_dom"/>
</dbReference>
<keyword evidence="1" id="KW-0808">Transferase</keyword>
<dbReference type="Pfam" id="PF13427">
    <property type="entry name" value="AadA_C"/>
    <property type="match status" value="1"/>
</dbReference>
<accession>A0A1S6Q346</accession>